<dbReference type="Pfam" id="PF17100">
    <property type="entry name" value="NACHT_N"/>
    <property type="match status" value="1"/>
</dbReference>
<protein>
    <submittedName>
        <fullName evidence="4">Tpr domain-containing</fullName>
    </submittedName>
</protein>
<feature type="coiled-coil region" evidence="1">
    <location>
        <begin position="746"/>
        <end position="773"/>
    </location>
</feature>
<keyword evidence="1" id="KW-0175">Coiled coil</keyword>
<dbReference type="InterPro" id="IPR031359">
    <property type="entry name" value="NACHT_N"/>
</dbReference>
<dbReference type="STRING" id="490622.A0A395NIY3"/>
<proteinExistence type="predicted"/>
<gene>
    <name evidence="4" type="ORF">TARUN_6536</name>
</gene>
<feature type="domain" description="NWD NACHT-NTPase N-terminal" evidence="3">
    <location>
        <begin position="510"/>
        <end position="726"/>
    </location>
</feature>
<dbReference type="OrthoDB" id="9991317at2759"/>
<feature type="domain" description="CHAT" evidence="2">
    <location>
        <begin position="1248"/>
        <end position="1519"/>
    </location>
</feature>
<dbReference type="Proteomes" id="UP000266272">
    <property type="component" value="Unassembled WGS sequence"/>
</dbReference>
<dbReference type="Gene3D" id="1.25.40.10">
    <property type="entry name" value="Tetratricopeptide repeat domain"/>
    <property type="match status" value="1"/>
</dbReference>
<evidence type="ECO:0000256" key="1">
    <source>
        <dbReference type="SAM" id="Coils"/>
    </source>
</evidence>
<dbReference type="InterPro" id="IPR011990">
    <property type="entry name" value="TPR-like_helical_dom_sf"/>
</dbReference>
<keyword evidence="5" id="KW-1185">Reference proteome</keyword>
<accession>A0A395NIY3</accession>
<organism evidence="4 5">
    <name type="scientific">Trichoderma arundinaceum</name>
    <dbReference type="NCBI Taxonomy" id="490622"/>
    <lineage>
        <taxon>Eukaryota</taxon>
        <taxon>Fungi</taxon>
        <taxon>Dikarya</taxon>
        <taxon>Ascomycota</taxon>
        <taxon>Pezizomycotina</taxon>
        <taxon>Sordariomycetes</taxon>
        <taxon>Hypocreomycetidae</taxon>
        <taxon>Hypocreales</taxon>
        <taxon>Hypocreaceae</taxon>
        <taxon>Trichoderma</taxon>
    </lineage>
</organism>
<reference evidence="4 5" key="1">
    <citation type="journal article" date="2018" name="PLoS Pathog.">
        <title>Evolution of structural diversity of trichothecenes, a family of toxins produced by plant pathogenic and entomopathogenic fungi.</title>
        <authorList>
            <person name="Proctor R.H."/>
            <person name="McCormick S.P."/>
            <person name="Kim H.S."/>
            <person name="Cardoza R.E."/>
            <person name="Stanley A.M."/>
            <person name="Lindo L."/>
            <person name="Kelly A."/>
            <person name="Brown D.W."/>
            <person name="Lee T."/>
            <person name="Vaughan M.M."/>
            <person name="Alexander N.J."/>
            <person name="Busman M."/>
            <person name="Gutierrez S."/>
        </authorList>
    </citation>
    <scope>NUCLEOTIDE SEQUENCE [LARGE SCALE GENOMIC DNA]</scope>
    <source>
        <strain evidence="4 5">IBT 40837</strain>
    </source>
</reference>
<evidence type="ECO:0000259" key="2">
    <source>
        <dbReference type="Pfam" id="PF12770"/>
    </source>
</evidence>
<evidence type="ECO:0000313" key="5">
    <source>
        <dbReference type="Proteomes" id="UP000266272"/>
    </source>
</evidence>
<dbReference type="PANTHER" id="PTHR35391">
    <property type="entry name" value="C2H2-TYPE DOMAIN-CONTAINING PROTEIN-RELATED"/>
    <property type="match status" value="1"/>
</dbReference>
<comment type="caution">
    <text evidence="4">The sequence shown here is derived from an EMBL/GenBank/DDBJ whole genome shotgun (WGS) entry which is preliminary data.</text>
</comment>
<dbReference type="EMBL" id="PXOA01000414">
    <property type="protein sequence ID" value="RFU75777.1"/>
    <property type="molecule type" value="Genomic_DNA"/>
</dbReference>
<dbReference type="PANTHER" id="PTHR35391:SF5">
    <property type="entry name" value="DUF6590 DOMAIN-CONTAINING PROTEIN"/>
    <property type="match status" value="1"/>
</dbReference>
<sequence>MGMQDDTARSDQQVEDRVEEHQGVVTDIYDVSDTCFDILERLVSVGNMDSPIQQEPFISDINLPCGSPRDIRGIRNSFAFWADYTGALAPIGASLDDRLQGHEEINEMIVELLEMLERNLYRLEKNYDRNSIFPNEESQEILSAIDSALDRLNCLARAIRKASIEGRQQDLLTFTNDEDRLFRQMAVSYIKWKCPKARSSLREHMGASITTQRRFLMQKYQLKVGRERKHRPWYPQEAVGPLLSSIKISDPRMPAVEATKATQASGMGEGMALQTIPHELTLSTSTSGFVQKEDSVSVEYPDPPQIELDHDQCPYCLELLPVAVLLRADKDEYWKQWPRKVHAMIWYCDLDHEEKFKFDNEADWKTHMQTLSLHPGHSKPPTEAQLDALVVRKQKLALRDPYICPFCEYIPQSIATPRDRGNLTDMEKRLINHIASHIKSFLLMALPSVNVESVEGDKRAASQGSSLYQRRRMSVPDVIMDVDEAGTFPTNTPTIQPFLSWDFTLPRGWLWDTAYDDLKIEMPNLIGTYEDLLSRVLIGEDSHVSNHFSQIDVVVRREKMKQIADFVLEHTDEKASKTVLGHEIAPQEVVKDTNGLIKTAKVYIGDSIRDLPYTCIISAGVALVIPLLVKPIATEAANQSGLIYIATQMRYYASMESLLLSDDLSDDTKIDLMERLANLYKSIISFQVRSVIRFYRSRTKSSFIETDSYSDWDKKLQDIKDSDAAIISIVEGVIPRSNPRSIRELLKTLRGLVQEAEGSREALEGQLRTAQDSDEHLRTTINQFQQFLSDTPIDDLIQRPLILGLEMPSYDRFQRTQATNNVEAAIQPFQDPINIRQRDHLEQTASLIKFANEFDDRYFRTGNINDLERAIRITRYAVDMTQHDYSSQRIWLNYLGSRLTARYLRTGAVSNLEEAIQMTRTATRITPYDDPNRAALLYALGTQMGYRYSLTGAMDDLDKAIDNAQDAINLTPTDHPNRTVLLGRLGTQLGHRYSLTGKTDDLENARKCLAGVLFSSAMGTSVRIAAGCQLLLAPGILTDPRASTVASTIISLLPLLTPRSMKNLHKQDNLSKSSGIPSEATAIALHNNGGPLVAIHFLETGYGLVWGSIFQQHEISNLAKIHPELASSFIDLLDRLDAPTLPGSDLLTGRSSTARQVESDQRREAIQQVALLLDRIRSIRGFGRFLLPPSESEMLRAARCGPIVVLNASRHRCDALIVQQSGFRSLHLPRVSEGAIDHYRQNLESIETLSWLWDDVVSPILDVLGFTHGLSDHQLPRVWWVPMGKLTKFPLHAAGRHFGGRNETTLDRVVSSYASSINLIVHSRRKQHKMPVNWEPTSLVAVAMAETEGQSELLNAQKEIDTVSAVLGSKITHHGRPPPFYPDILLALRGCDIFHFVGHSRVDFTEPLRSLLLLRDWETEPLTMERLLDADFDANAFLAYLSTCNVGEPGYEKLYDEDIHLATGFRLAGFRHVIGIRGVVDDAICVDMAQKTYEFLRDEGLRDESVSRGLHHAMRALRDEWVHTIRDAQNTELREMEVQGDIRADKDAEMGTKEFILEGTVPRPPPPPRWISFFHCGS</sequence>
<evidence type="ECO:0000313" key="4">
    <source>
        <dbReference type="EMBL" id="RFU75777.1"/>
    </source>
</evidence>
<dbReference type="Pfam" id="PF12770">
    <property type="entry name" value="CHAT"/>
    <property type="match status" value="1"/>
</dbReference>
<evidence type="ECO:0000259" key="3">
    <source>
        <dbReference type="Pfam" id="PF17100"/>
    </source>
</evidence>
<dbReference type="InterPro" id="IPR024983">
    <property type="entry name" value="CHAT_dom"/>
</dbReference>
<name>A0A395NIY3_TRIAR</name>